<feature type="transmembrane region" description="Helical" evidence="1">
    <location>
        <begin position="286"/>
        <end position="304"/>
    </location>
</feature>
<dbReference type="Pfam" id="PF00892">
    <property type="entry name" value="EamA"/>
    <property type="match status" value="1"/>
</dbReference>
<feature type="domain" description="EamA" evidence="2">
    <location>
        <begin position="4"/>
        <end position="138"/>
    </location>
</feature>
<feature type="transmembrane region" description="Helical" evidence="1">
    <location>
        <begin position="154"/>
        <end position="176"/>
    </location>
</feature>
<feature type="transmembrane region" description="Helical" evidence="1">
    <location>
        <begin position="67"/>
        <end position="86"/>
    </location>
</feature>
<evidence type="ECO:0000259" key="2">
    <source>
        <dbReference type="Pfam" id="PF00892"/>
    </source>
</evidence>
<dbReference type="InterPro" id="IPR000620">
    <property type="entry name" value="EamA_dom"/>
</dbReference>
<sequence>MPWLVVALFAPALSAFGSYLDKYLLVHQKRTGGIGSVILFSCFFGVLILPVAFLLGGNIFSVTLLEAIILIANGCLTVATLAAYLYAIRDSNIVSVVPILQTIPVFGFVLGYFVLGETLGLYQIVGSVIIILCAILLSFEIEENIKVRFRKRDFFLALLSSFLFAVSGVVFKAIAIDRGYWVTQFWEYLGIGLIGVILFLLLASYRHSFLSVLRNRRIGVVGLNFSTEAVMVSSDLLLNFATLLAPIALVYSVNAFQPAFLVGYGLIGLLLAPRFMNQLAFVRRHIVIKILTIAIMIIGALIIYS</sequence>
<feature type="transmembrane region" description="Helical" evidence="1">
    <location>
        <begin position="121"/>
        <end position="142"/>
    </location>
</feature>
<gene>
    <name evidence="3" type="ORF">COU18_02585</name>
</gene>
<dbReference type="GO" id="GO:0016020">
    <property type="term" value="C:membrane"/>
    <property type="evidence" value="ECO:0007669"/>
    <property type="project" value="InterPro"/>
</dbReference>
<keyword evidence="1" id="KW-0812">Transmembrane</keyword>
<dbReference type="AlphaFoldDB" id="A0A2H0UAY1"/>
<feature type="transmembrane region" description="Helical" evidence="1">
    <location>
        <begin position="255"/>
        <end position="274"/>
    </location>
</feature>
<dbReference type="SUPFAM" id="SSF103481">
    <property type="entry name" value="Multidrug resistance efflux transporter EmrE"/>
    <property type="match status" value="1"/>
</dbReference>
<feature type="transmembrane region" description="Helical" evidence="1">
    <location>
        <begin position="229"/>
        <end position="249"/>
    </location>
</feature>
<dbReference type="Proteomes" id="UP000231192">
    <property type="component" value="Unassembled WGS sequence"/>
</dbReference>
<feature type="transmembrane region" description="Helical" evidence="1">
    <location>
        <begin position="93"/>
        <end position="115"/>
    </location>
</feature>
<feature type="transmembrane region" description="Helical" evidence="1">
    <location>
        <begin position="37"/>
        <end position="61"/>
    </location>
</feature>
<feature type="transmembrane region" description="Helical" evidence="1">
    <location>
        <begin position="6"/>
        <end position="25"/>
    </location>
</feature>
<organism evidence="3 4">
    <name type="scientific">Candidatus Kaiserbacteria bacterium CG10_big_fil_rev_8_21_14_0_10_51_14</name>
    <dbReference type="NCBI Taxonomy" id="1974610"/>
    <lineage>
        <taxon>Bacteria</taxon>
        <taxon>Candidatus Kaiseribacteriota</taxon>
    </lineage>
</organism>
<keyword evidence="1" id="KW-0472">Membrane</keyword>
<evidence type="ECO:0000256" key="1">
    <source>
        <dbReference type="SAM" id="Phobius"/>
    </source>
</evidence>
<evidence type="ECO:0000313" key="3">
    <source>
        <dbReference type="EMBL" id="PIR83547.1"/>
    </source>
</evidence>
<comment type="caution">
    <text evidence="3">The sequence shown here is derived from an EMBL/GenBank/DDBJ whole genome shotgun (WGS) entry which is preliminary data.</text>
</comment>
<dbReference type="InterPro" id="IPR037185">
    <property type="entry name" value="EmrE-like"/>
</dbReference>
<accession>A0A2H0UAY1</accession>
<keyword evidence="1" id="KW-1133">Transmembrane helix</keyword>
<reference evidence="4" key="1">
    <citation type="submission" date="2017-09" db="EMBL/GenBank/DDBJ databases">
        <title>Depth-based differentiation of microbial function through sediment-hosted aquifers and enrichment of novel symbionts in the deep terrestrial subsurface.</title>
        <authorList>
            <person name="Probst A.J."/>
            <person name="Ladd B."/>
            <person name="Jarett J.K."/>
            <person name="Geller-Mcgrath D.E."/>
            <person name="Sieber C.M.K."/>
            <person name="Emerson J.B."/>
            <person name="Anantharaman K."/>
            <person name="Thomas B.C."/>
            <person name="Malmstrom R."/>
            <person name="Stieglmeier M."/>
            <person name="Klingl A."/>
            <person name="Woyke T."/>
            <person name="Ryan C.M."/>
            <person name="Banfield J.F."/>
        </authorList>
    </citation>
    <scope>NUCLEOTIDE SEQUENCE [LARGE SCALE GENOMIC DNA]</scope>
</reference>
<proteinExistence type="predicted"/>
<feature type="transmembrane region" description="Helical" evidence="1">
    <location>
        <begin position="188"/>
        <end position="208"/>
    </location>
</feature>
<dbReference type="EMBL" id="PFBK01000008">
    <property type="protein sequence ID" value="PIR83547.1"/>
    <property type="molecule type" value="Genomic_DNA"/>
</dbReference>
<protein>
    <recommendedName>
        <fullName evidence="2">EamA domain-containing protein</fullName>
    </recommendedName>
</protein>
<name>A0A2H0UAY1_9BACT</name>
<evidence type="ECO:0000313" key="4">
    <source>
        <dbReference type="Proteomes" id="UP000231192"/>
    </source>
</evidence>